<keyword evidence="2" id="KW-1185">Reference proteome</keyword>
<evidence type="ECO:0000313" key="2">
    <source>
        <dbReference type="Proteomes" id="UP000677244"/>
    </source>
</evidence>
<gene>
    <name evidence="1" type="ORF">J7I42_21130</name>
</gene>
<organism evidence="1 2">
    <name type="scientific">Niastella soli</name>
    <dbReference type="NCBI Taxonomy" id="2821487"/>
    <lineage>
        <taxon>Bacteria</taxon>
        <taxon>Pseudomonadati</taxon>
        <taxon>Bacteroidota</taxon>
        <taxon>Chitinophagia</taxon>
        <taxon>Chitinophagales</taxon>
        <taxon>Chitinophagaceae</taxon>
        <taxon>Niastella</taxon>
    </lineage>
</organism>
<protein>
    <submittedName>
        <fullName evidence="1">Uncharacterized protein</fullName>
    </submittedName>
</protein>
<name>A0ABS3YXZ4_9BACT</name>
<comment type="caution">
    <text evidence="1">The sequence shown here is derived from an EMBL/GenBank/DDBJ whole genome shotgun (WGS) entry which is preliminary data.</text>
</comment>
<proteinExistence type="predicted"/>
<accession>A0ABS3YXZ4</accession>
<dbReference type="RefSeq" id="WP_209140859.1">
    <property type="nucleotide sequence ID" value="NZ_JAGHKO010000005.1"/>
</dbReference>
<dbReference type="EMBL" id="JAGHKO010000005">
    <property type="protein sequence ID" value="MBO9202806.1"/>
    <property type="molecule type" value="Genomic_DNA"/>
</dbReference>
<sequence length="230" mass="26422">MKPTSLFVFLFLAGQICRAQELTEINVRITTEAFSINSIVFTLNGLDLYISSTGDIFPLNTHDKRTDGQEAYTCDKYYDYFEADEKAGKIRSINGVAIDYYDKFSNKEKVGKIKSIGNTNIDYYDNFDNDQKTGKIKSIGNINIDYYDSYEREEKKGKMKSFGNYNIDYYDTFSWEEKKGKLSTIGPVKIDYYDRFSNNNKKGRIKSICGNTQAFYVTVVDFLGLSDISN</sequence>
<evidence type="ECO:0000313" key="1">
    <source>
        <dbReference type="EMBL" id="MBO9202806.1"/>
    </source>
</evidence>
<reference evidence="1 2" key="1">
    <citation type="submission" date="2021-03" db="EMBL/GenBank/DDBJ databases">
        <title>Assistant Professor.</title>
        <authorList>
            <person name="Huq M.A."/>
        </authorList>
    </citation>
    <scope>NUCLEOTIDE SEQUENCE [LARGE SCALE GENOMIC DNA]</scope>
    <source>
        <strain evidence="1 2">MAH-29</strain>
    </source>
</reference>
<dbReference type="Proteomes" id="UP000677244">
    <property type="component" value="Unassembled WGS sequence"/>
</dbReference>